<organism evidence="7">
    <name type="scientific">Lutjanus sanguineus</name>
    <name type="common">humphead snapper</name>
    <dbReference type="NCBI Taxonomy" id="264213"/>
    <lineage>
        <taxon>Eukaryota</taxon>
        <taxon>Metazoa</taxon>
        <taxon>Chordata</taxon>
        <taxon>Craniata</taxon>
        <taxon>Vertebrata</taxon>
        <taxon>Euteleostomi</taxon>
        <taxon>Actinopterygii</taxon>
        <taxon>Neopterygii</taxon>
        <taxon>Teleostei</taxon>
        <taxon>Neoteleostei</taxon>
        <taxon>Acanthomorphata</taxon>
        <taxon>Eupercaria</taxon>
        <taxon>Lutjaniformes</taxon>
        <taxon>Lutjanidae</taxon>
        <taxon>Lutjanus</taxon>
    </lineage>
</organism>
<dbReference type="CDD" id="cd21819">
    <property type="entry name" value="IgC1_CH1_IgM"/>
    <property type="match status" value="1"/>
</dbReference>
<dbReference type="GO" id="GO:0019814">
    <property type="term" value="C:immunoglobulin complex"/>
    <property type="evidence" value="ECO:0007669"/>
    <property type="project" value="UniProtKB-KW"/>
</dbReference>
<feature type="domain" description="Ig-like" evidence="6">
    <location>
        <begin position="244"/>
        <end position="344"/>
    </location>
</feature>
<keyword evidence="4" id="KW-1133">Transmembrane helix</keyword>
<keyword evidence="4" id="KW-0472">Membrane</keyword>
<dbReference type="InterPro" id="IPR003599">
    <property type="entry name" value="Ig_sub"/>
</dbReference>
<dbReference type="InterPro" id="IPR050199">
    <property type="entry name" value="IgHV"/>
</dbReference>
<dbReference type="AlphaFoldDB" id="A0A0A7CCY2"/>
<dbReference type="InterPro" id="IPR013106">
    <property type="entry name" value="Ig_V-set"/>
</dbReference>
<dbReference type="Pfam" id="PF07654">
    <property type="entry name" value="C1-set"/>
    <property type="match status" value="2"/>
</dbReference>
<dbReference type="PROSITE" id="PS50835">
    <property type="entry name" value="IG_LIKE"/>
    <property type="match status" value="3"/>
</dbReference>
<dbReference type="SUPFAM" id="SSF48726">
    <property type="entry name" value="Immunoglobulin"/>
    <property type="match status" value="4"/>
</dbReference>
<evidence type="ECO:0000256" key="4">
    <source>
        <dbReference type="SAM" id="Phobius"/>
    </source>
</evidence>
<dbReference type="Pfam" id="PF07686">
    <property type="entry name" value="V-set"/>
    <property type="match status" value="1"/>
</dbReference>
<dbReference type="InterPro" id="IPR003597">
    <property type="entry name" value="Ig_C1-set"/>
</dbReference>
<dbReference type="SMART" id="SM00409">
    <property type="entry name" value="IG"/>
    <property type="match status" value="2"/>
</dbReference>
<feature type="signal peptide" evidence="5">
    <location>
        <begin position="1"/>
        <end position="20"/>
    </location>
</feature>
<dbReference type="SMART" id="SM00406">
    <property type="entry name" value="IGv"/>
    <property type="match status" value="1"/>
</dbReference>
<name>A0A0A7CCY2_9TELE</name>
<protein>
    <submittedName>
        <fullName evidence="7">IgM heavy chain transmembrane form</fullName>
    </submittedName>
</protein>
<dbReference type="GO" id="GO:0002250">
    <property type="term" value="P:adaptive immune response"/>
    <property type="evidence" value="ECO:0007669"/>
    <property type="project" value="UniProtKB-KW"/>
</dbReference>
<dbReference type="GO" id="GO:0005576">
    <property type="term" value="C:extracellular region"/>
    <property type="evidence" value="ECO:0007669"/>
    <property type="project" value="UniProtKB-ARBA"/>
</dbReference>
<keyword evidence="2" id="KW-1064">Adaptive immunity</keyword>
<feature type="chain" id="PRO_5002027102" evidence="5">
    <location>
        <begin position="21"/>
        <end position="508"/>
    </location>
</feature>
<evidence type="ECO:0000256" key="2">
    <source>
        <dbReference type="ARBA" id="ARBA00023130"/>
    </source>
</evidence>
<dbReference type="InterPro" id="IPR036179">
    <property type="entry name" value="Ig-like_dom_sf"/>
</dbReference>
<feature type="domain" description="Ig-like" evidence="6">
    <location>
        <begin position="143"/>
        <end position="233"/>
    </location>
</feature>
<evidence type="ECO:0000313" key="7">
    <source>
        <dbReference type="EMBL" id="AIC33827.1"/>
    </source>
</evidence>
<dbReference type="FunFam" id="2.60.40.10:FF:001878">
    <property type="entry name" value="Immunoglobulin heavy variable 1-4"/>
    <property type="match status" value="1"/>
</dbReference>
<feature type="transmembrane region" description="Helical" evidence="4">
    <location>
        <begin position="485"/>
        <end position="505"/>
    </location>
</feature>
<proteinExistence type="evidence at transcript level"/>
<keyword evidence="5" id="KW-0732">Signal</keyword>
<keyword evidence="3" id="KW-1280">Immunoglobulin</keyword>
<evidence type="ECO:0000256" key="3">
    <source>
        <dbReference type="ARBA" id="ARBA00043265"/>
    </source>
</evidence>
<dbReference type="Gene3D" id="2.60.40.10">
    <property type="entry name" value="Immunoglobulins"/>
    <property type="match status" value="4"/>
</dbReference>
<dbReference type="SMART" id="SM00407">
    <property type="entry name" value="IGc1"/>
    <property type="match status" value="2"/>
</dbReference>
<sequence>MMDYRTGLLLLTICWTGVDGQTLTESEPVVKRPGESHRLTCTVSGFTFSNHWMHWARQAPGKGLEWVATADTGSGKYYSQSVQGRFTISRDNSRQQVYLQMNSLKTEDSAAYYCARYRAGGGVFDYWGKGTVVTVTSATSHAPTVWPLTQCGSGAGETVTFGCFATGFSPSSVTYSWTKNGAAQTDFIQYPPVQKGNTYTGVTQIKVPRQEWGKATFKCLATHAAGNGQATIPGPPVPPPFVLPTLRVLASSDKEHEASFTCFAKDFSPNQYQIKWLKNDADITNELDEITTTSKDRLENGTKLYSTAGFLTLPAAQWTDNDRITCLFEGKGENGPAFVNASVAYEDCLGPNPTQCPEAAAEITIIGPTMEDMFLNKKGTVVCKVQVEKPSVTKILWEDEHGNEMVSSTLTPVKDTDSKQFKKSLSLSPDITYEEWSQGIRRYCSVEHTEWLEPHKVLYERSVGFLVQIATDAMDAEGDNMGNTALTFILLFLITLVFAIGTTAVKIK</sequence>
<dbReference type="CDD" id="cd04981">
    <property type="entry name" value="IgV_H"/>
    <property type="match status" value="1"/>
</dbReference>
<dbReference type="InterPro" id="IPR013783">
    <property type="entry name" value="Ig-like_fold"/>
</dbReference>
<evidence type="ECO:0000259" key="6">
    <source>
        <dbReference type="PROSITE" id="PS50835"/>
    </source>
</evidence>
<evidence type="ECO:0000256" key="1">
    <source>
        <dbReference type="ARBA" id="ARBA00022859"/>
    </source>
</evidence>
<accession>A0A0A7CCY2</accession>
<dbReference type="EMBL" id="KF728200">
    <property type="protein sequence ID" value="AIC33827.1"/>
    <property type="molecule type" value="mRNA"/>
</dbReference>
<dbReference type="InterPro" id="IPR007110">
    <property type="entry name" value="Ig-like_dom"/>
</dbReference>
<evidence type="ECO:0000256" key="5">
    <source>
        <dbReference type="SAM" id="SignalP"/>
    </source>
</evidence>
<keyword evidence="1" id="KW-0391">Immunity</keyword>
<reference evidence="7" key="1">
    <citation type="submission" date="2013-10" db="EMBL/GenBank/DDBJ databases">
        <title>Molecular cloning and expression analysis IgM,IgZ and IgD gene in red snapper(Lutjanus sanguineus).</title>
        <authorList>
            <person name="Huang Y."/>
            <person name="Jian J."/>
            <person name="Lu Y."/>
            <person name="Wu Z."/>
        </authorList>
    </citation>
    <scope>NUCLEOTIDE SEQUENCE</scope>
</reference>
<feature type="domain" description="Ig-like" evidence="6">
    <location>
        <begin position="34"/>
        <end position="114"/>
    </location>
</feature>
<dbReference type="PANTHER" id="PTHR23266">
    <property type="entry name" value="IMMUNOGLOBULIN HEAVY CHAIN"/>
    <property type="match status" value="1"/>
</dbReference>
<keyword evidence="4 7" id="KW-0812">Transmembrane</keyword>